<sequence>MTNEEFQNLVLEKLNKIDKEVNGIKNHTASLMEFRTEVNAQLETINKRLDTTNEKIDTIIEDNKSIHGLLGEHEVAIRTLRRKPV</sequence>
<comment type="caution">
    <text evidence="2">The sequence shown here is derived from an EMBL/GenBank/DDBJ whole genome shotgun (WGS) entry which is preliminary data.</text>
</comment>
<name>A0ABT1NCF6_9FIRM</name>
<keyword evidence="1" id="KW-0175">Coiled coil</keyword>
<evidence type="ECO:0000313" key="2">
    <source>
        <dbReference type="EMBL" id="MCQ1528821.1"/>
    </source>
</evidence>
<dbReference type="RefSeq" id="WP_255226336.1">
    <property type="nucleotide sequence ID" value="NZ_JAJEKE010000002.1"/>
</dbReference>
<feature type="coiled-coil region" evidence="1">
    <location>
        <begin position="35"/>
        <end position="62"/>
    </location>
</feature>
<proteinExistence type="predicted"/>
<dbReference type="EMBL" id="JAJEKE010000002">
    <property type="protein sequence ID" value="MCQ1528821.1"/>
    <property type="molecule type" value="Genomic_DNA"/>
</dbReference>
<gene>
    <name evidence="2" type="ORF">LJD61_04575</name>
</gene>
<accession>A0ABT1NCF6</accession>
<reference evidence="2 3" key="1">
    <citation type="submission" date="2021-10" db="EMBL/GenBank/DDBJ databases">
        <title>Lutispora strain m25 sp. nov., a thermophilic, non-spore-forming bacterium isolated from a lab-scale methanogenic bioreactor digesting anaerobic sludge.</title>
        <authorList>
            <person name="El Houari A."/>
            <person name="Mcdonald J."/>
        </authorList>
    </citation>
    <scope>NUCLEOTIDE SEQUENCE [LARGE SCALE GENOMIC DNA]</scope>
    <source>
        <strain evidence="3">m25</strain>
    </source>
</reference>
<dbReference type="Proteomes" id="UP001651880">
    <property type="component" value="Unassembled WGS sequence"/>
</dbReference>
<organism evidence="2 3">
    <name type="scientific">Lutispora saccharofermentans</name>
    <dbReference type="NCBI Taxonomy" id="3024236"/>
    <lineage>
        <taxon>Bacteria</taxon>
        <taxon>Bacillati</taxon>
        <taxon>Bacillota</taxon>
        <taxon>Clostridia</taxon>
        <taxon>Lutisporales</taxon>
        <taxon>Lutisporaceae</taxon>
        <taxon>Lutispora</taxon>
    </lineage>
</organism>
<keyword evidence="3" id="KW-1185">Reference proteome</keyword>
<protein>
    <submittedName>
        <fullName evidence="2">Uncharacterized protein</fullName>
    </submittedName>
</protein>
<evidence type="ECO:0000256" key="1">
    <source>
        <dbReference type="SAM" id="Coils"/>
    </source>
</evidence>
<evidence type="ECO:0000313" key="3">
    <source>
        <dbReference type="Proteomes" id="UP001651880"/>
    </source>
</evidence>